<dbReference type="AlphaFoldDB" id="A0A835RU85"/>
<dbReference type="Proteomes" id="UP000636800">
    <property type="component" value="Chromosome 2"/>
</dbReference>
<accession>A0A835RU85</accession>
<sequence length="231" mass="26614">MLGYWDDLVRTACQQALQHDYDGRKLTSEGEIPHLSHDAEGFSFRLDQKLLREKMEHLSGSESSTDGFLLCWIQGRSFLKQRISGTPLIGHVAHISPYDYGKVKETMEQHSGTELWNLWRKLSDYVPLIELVKEVQSELRRNVSSKLGSKIFMTALMLIFYQNLKKEISMARIQMVEPIIKGRLLVIAMVHPSDAAKALCRNKVWLSSLSDIAIEEWNEYVDSYSLLQRLL</sequence>
<gene>
    <name evidence="1" type="ORF">HPP92_005626</name>
</gene>
<organism evidence="1 2">
    <name type="scientific">Vanilla planifolia</name>
    <name type="common">Vanilla</name>
    <dbReference type="NCBI Taxonomy" id="51239"/>
    <lineage>
        <taxon>Eukaryota</taxon>
        <taxon>Viridiplantae</taxon>
        <taxon>Streptophyta</taxon>
        <taxon>Embryophyta</taxon>
        <taxon>Tracheophyta</taxon>
        <taxon>Spermatophyta</taxon>
        <taxon>Magnoliopsida</taxon>
        <taxon>Liliopsida</taxon>
        <taxon>Asparagales</taxon>
        <taxon>Orchidaceae</taxon>
        <taxon>Vanilloideae</taxon>
        <taxon>Vanilleae</taxon>
        <taxon>Vanilla</taxon>
    </lineage>
</organism>
<proteinExistence type="predicted"/>
<evidence type="ECO:0000313" key="2">
    <source>
        <dbReference type="Proteomes" id="UP000636800"/>
    </source>
</evidence>
<comment type="caution">
    <text evidence="1">The sequence shown here is derived from an EMBL/GenBank/DDBJ whole genome shotgun (WGS) entry which is preliminary data.</text>
</comment>
<reference evidence="1 2" key="1">
    <citation type="journal article" date="2020" name="Nat. Food">
        <title>A phased Vanilla planifolia genome enables genetic improvement of flavour and production.</title>
        <authorList>
            <person name="Hasing T."/>
            <person name="Tang H."/>
            <person name="Brym M."/>
            <person name="Khazi F."/>
            <person name="Huang T."/>
            <person name="Chambers A.H."/>
        </authorList>
    </citation>
    <scope>NUCLEOTIDE SEQUENCE [LARGE SCALE GENOMIC DNA]</scope>
    <source>
        <tissue evidence="1">Leaf</tissue>
    </source>
</reference>
<dbReference type="OrthoDB" id="1931671at2759"/>
<protein>
    <submittedName>
        <fullName evidence="1">Uncharacterized protein</fullName>
    </submittedName>
</protein>
<evidence type="ECO:0000313" key="1">
    <source>
        <dbReference type="EMBL" id="KAG0492228.1"/>
    </source>
</evidence>
<keyword evidence="2" id="KW-1185">Reference proteome</keyword>
<dbReference type="EMBL" id="JADCNL010000002">
    <property type="protein sequence ID" value="KAG0492228.1"/>
    <property type="molecule type" value="Genomic_DNA"/>
</dbReference>
<name>A0A835RU85_VANPL</name>